<dbReference type="InterPro" id="IPR020056">
    <property type="entry name" value="Rbsml_bL25/Gln-tRNA_synth_N"/>
</dbReference>
<dbReference type="InterPro" id="IPR004526">
    <property type="entry name" value="Glu-tRNA-synth_arc/euk"/>
</dbReference>
<comment type="caution">
    <text evidence="14">The sequence shown here is derived from an EMBL/GenBank/DDBJ whole genome shotgun (WGS) entry which is preliminary data.</text>
</comment>
<reference evidence="14" key="1">
    <citation type="submission" date="2021-03" db="EMBL/GenBank/DDBJ databases">
        <authorList>
            <person name="Jaffe A."/>
        </authorList>
    </citation>
    <scope>NUCLEOTIDE SEQUENCE</scope>
    <source>
        <strain evidence="14">RIFCSPHIGHO2_01_FULL_AR10_44_11</strain>
    </source>
</reference>
<evidence type="ECO:0000256" key="8">
    <source>
        <dbReference type="ARBA" id="ARBA00023146"/>
    </source>
</evidence>
<accession>A0A8T4L0W9</accession>
<evidence type="ECO:0000259" key="13">
    <source>
        <dbReference type="Pfam" id="PF20974"/>
    </source>
</evidence>
<comment type="function">
    <text evidence="10">Catalyzes the attachment of glutamate to tRNA(Glu) in a two-step reaction: glutamate is first activated by ATP to form Glu-AMP and then transferred to the acceptor end of tRNA(Glu).</text>
</comment>
<sequence length="573" mass="65387">MAEESADLEGLIYKYAIKNAFLHSGKADVGAVVGKVIALQKEAEVDLKKIVPKIQRIVKEINSMAFAEIEAEYKKFEEAGYELKPKEKKIGLPDLEWMQSGKESVVARFAPNPNGPMHFGHARACYMSYAFAEKYAGKFILRFDDTDPKIKKPVAEAYKAFERDVEWLNGAAPDEIIYASDRLDLYYDYMRKLIEKDGAYICNCASEKWRELIKKGKGCKCRNEKPKEQMKKFEKMLANEFKEGEAVMRIKTDLAHKDPSTRDWWIAKIVDNPQHPRVSGKCLWPSYNFASAIDDHELGITLIIRGQQHAQNETKQKFLYEYFKWKYPHAITYGLLKLSETVLSKSKIKAKIEEGEFSGFDDPRVGTLENLRRRGIAAQAIREILIDIGVKPNDITVSEDALYDANRNAIDAGADRIIFISEPVLIDVQFAQGIDAKLPRHPDFPERGEKVYHLNEGMQRFIIEKGDTEKLKEGETIRLKHAYNVRVVKKDAMQIFAEFVSASKIDAPLIPWLIEEQSIGIEVLMPDAKIIYGSAEAEMLNYEVGSILQLERLGYARLDAREGNTAKLWFAHK</sequence>
<dbReference type="GO" id="GO:0004818">
    <property type="term" value="F:glutamate-tRNA ligase activity"/>
    <property type="evidence" value="ECO:0007669"/>
    <property type="project" value="UniProtKB-UniRule"/>
</dbReference>
<dbReference type="Gene3D" id="3.40.50.620">
    <property type="entry name" value="HUPs"/>
    <property type="match status" value="1"/>
</dbReference>
<dbReference type="InterPro" id="IPR014729">
    <property type="entry name" value="Rossmann-like_a/b/a_fold"/>
</dbReference>
<keyword evidence="3 10" id="KW-0963">Cytoplasm</keyword>
<evidence type="ECO:0000259" key="11">
    <source>
        <dbReference type="Pfam" id="PF00749"/>
    </source>
</evidence>
<dbReference type="GO" id="GO:0043604">
    <property type="term" value="P:amide biosynthetic process"/>
    <property type="evidence" value="ECO:0007669"/>
    <property type="project" value="TreeGrafter"/>
</dbReference>
<dbReference type="GO" id="GO:0005524">
    <property type="term" value="F:ATP binding"/>
    <property type="evidence" value="ECO:0007669"/>
    <property type="project" value="UniProtKB-UniRule"/>
</dbReference>
<keyword evidence="8 10" id="KW-0030">Aminoacyl-tRNA synthetase</keyword>
<dbReference type="NCBIfam" id="TIGR00463">
    <property type="entry name" value="gltX_arch"/>
    <property type="match status" value="1"/>
</dbReference>
<evidence type="ECO:0000256" key="5">
    <source>
        <dbReference type="ARBA" id="ARBA00022741"/>
    </source>
</evidence>
<dbReference type="GO" id="GO:0005829">
    <property type="term" value="C:cytosol"/>
    <property type="evidence" value="ECO:0007669"/>
    <property type="project" value="TreeGrafter"/>
</dbReference>
<evidence type="ECO:0000256" key="7">
    <source>
        <dbReference type="ARBA" id="ARBA00022917"/>
    </source>
</evidence>
<evidence type="ECO:0000256" key="2">
    <source>
        <dbReference type="ARBA" id="ARBA00008927"/>
    </source>
</evidence>
<dbReference type="PANTHER" id="PTHR43097">
    <property type="entry name" value="GLUTAMINE-TRNA LIGASE"/>
    <property type="match status" value="1"/>
</dbReference>
<comment type="catalytic activity">
    <reaction evidence="9 10">
        <text>tRNA(Glu) + L-glutamate + ATP = L-glutamyl-tRNA(Glu) + AMP + diphosphate</text>
        <dbReference type="Rhea" id="RHEA:23540"/>
        <dbReference type="Rhea" id="RHEA-COMP:9663"/>
        <dbReference type="Rhea" id="RHEA-COMP:9680"/>
        <dbReference type="ChEBI" id="CHEBI:29985"/>
        <dbReference type="ChEBI" id="CHEBI:30616"/>
        <dbReference type="ChEBI" id="CHEBI:33019"/>
        <dbReference type="ChEBI" id="CHEBI:78442"/>
        <dbReference type="ChEBI" id="CHEBI:78520"/>
        <dbReference type="ChEBI" id="CHEBI:456215"/>
        <dbReference type="EC" id="6.1.1.17"/>
    </reaction>
</comment>
<dbReference type="InterPro" id="IPR050132">
    <property type="entry name" value="Gln/Glu-tRNA_Ligase"/>
</dbReference>
<dbReference type="SUPFAM" id="SSF50715">
    <property type="entry name" value="Ribosomal protein L25-like"/>
    <property type="match status" value="1"/>
</dbReference>
<dbReference type="InterPro" id="IPR011035">
    <property type="entry name" value="Ribosomal_bL25/Gln-tRNA_synth"/>
</dbReference>
<proteinExistence type="inferred from homology"/>
<dbReference type="Gene3D" id="2.40.240.10">
    <property type="entry name" value="Ribosomal Protein L25, Chain P"/>
    <property type="match status" value="1"/>
</dbReference>
<evidence type="ECO:0000259" key="12">
    <source>
        <dbReference type="Pfam" id="PF03950"/>
    </source>
</evidence>
<dbReference type="Pfam" id="PF00749">
    <property type="entry name" value="tRNA-synt_1c"/>
    <property type="match status" value="1"/>
</dbReference>
<dbReference type="InterPro" id="IPR020058">
    <property type="entry name" value="Glu/Gln-tRNA-synth_Ib_cat-dom"/>
</dbReference>
<gene>
    <name evidence="10" type="primary">gltX</name>
    <name evidence="14" type="ORF">J4415_02545</name>
</gene>
<comment type="similarity">
    <text evidence="2 10">Belongs to the class-I aminoacyl-tRNA synthetase family. Glutamate--tRNA ligase type 2 subfamily.</text>
</comment>
<keyword evidence="7 10" id="KW-0648">Protein biosynthesis</keyword>
<dbReference type="InterPro" id="IPR000924">
    <property type="entry name" value="Glu/Gln-tRNA-synth"/>
</dbReference>
<comment type="subcellular location">
    <subcellularLocation>
        <location evidence="1 10">Cytoplasm</location>
    </subcellularLocation>
</comment>
<evidence type="ECO:0000256" key="3">
    <source>
        <dbReference type="ARBA" id="ARBA00022490"/>
    </source>
</evidence>
<organism evidence="14 15">
    <name type="scientific">Candidatus Iainarchaeum sp</name>
    <dbReference type="NCBI Taxonomy" id="3101447"/>
    <lineage>
        <taxon>Archaea</taxon>
        <taxon>Candidatus Iainarchaeota</taxon>
        <taxon>Candidatus Iainarchaeia</taxon>
        <taxon>Candidatus Iainarchaeales</taxon>
        <taxon>Candidatus Iainarchaeaceae</taxon>
        <taxon>Candidatus Iainarchaeum</taxon>
    </lineage>
</organism>
<evidence type="ECO:0000256" key="10">
    <source>
        <dbReference type="HAMAP-Rule" id="MF_02076"/>
    </source>
</evidence>
<comment type="caution">
    <text evidence="10">Lacks conserved residue(s) required for the propagation of feature annotation.</text>
</comment>
<dbReference type="Gene3D" id="2.40.240.100">
    <property type="match status" value="1"/>
</dbReference>
<dbReference type="AlphaFoldDB" id="A0A8T4L0W9"/>
<evidence type="ECO:0000313" key="14">
    <source>
        <dbReference type="EMBL" id="MBS3057485.1"/>
    </source>
</evidence>
<dbReference type="EMBL" id="JAGVWD010000039">
    <property type="protein sequence ID" value="MBS3057485.1"/>
    <property type="molecule type" value="Genomic_DNA"/>
</dbReference>
<protein>
    <recommendedName>
        <fullName evidence="10">Glutamate--tRNA ligase</fullName>
        <ecNumber evidence="10">6.1.1.17</ecNumber>
    </recommendedName>
    <alternativeName>
        <fullName evidence="10">Glutamyl-tRNA synthetase</fullName>
        <shortName evidence="10">GluRS</shortName>
    </alternativeName>
</protein>
<dbReference type="Proteomes" id="UP000677687">
    <property type="component" value="Unassembled WGS sequence"/>
</dbReference>
<feature type="domain" description="Glutamyl/glutaminyl-tRNA synthetase class Ib catalytic" evidence="11">
    <location>
        <begin position="105"/>
        <end position="408"/>
    </location>
</feature>
<keyword evidence="4 10" id="KW-0436">Ligase</keyword>
<dbReference type="PANTHER" id="PTHR43097:SF5">
    <property type="entry name" value="GLUTAMATE--TRNA LIGASE"/>
    <property type="match status" value="1"/>
</dbReference>
<feature type="domain" description="tRNA synthetases class I (E and Q) anti-codon binding" evidence="13">
    <location>
        <begin position="522"/>
        <end position="559"/>
    </location>
</feature>
<dbReference type="PRINTS" id="PR00987">
    <property type="entry name" value="TRNASYNTHGLU"/>
</dbReference>
<dbReference type="InterPro" id="IPR049437">
    <property type="entry name" value="tRNA-synt_1c_C2"/>
</dbReference>
<evidence type="ECO:0000256" key="9">
    <source>
        <dbReference type="ARBA" id="ARBA00048351"/>
    </source>
</evidence>
<dbReference type="GO" id="GO:0006424">
    <property type="term" value="P:glutamyl-tRNA aminoacylation"/>
    <property type="evidence" value="ECO:0007669"/>
    <property type="project" value="UniProtKB-UniRule"/>
</dbReference>
<name>A0A8T4L0W9_9ARCH</name>
<evidence type="ECO:0000256" key="1">
    <source>
        <dbReference type="ARBA" id="ARBA00004496"/>
    </source>
</evidence>
<dbReference type="Pfam" id="PF20974">
    <property type="entry name" value="tRNA-synt_1c_C2"/>
    <property type="match status" value="1"/>
</dbReference>
<evidence type="ECO:0000313" key="15">
    <source>
        <dbReference type="Proteomes" id="UP000677687"/>
    </source>
</evidence>
<dbReference type="HAMAP" id="MF_02076">
    <property type="entry name" value="Glu_tRNA_synth_type2"/>
    <property type="match status" value="1"/>
</dbReference>
<dbReference type="EC" id="6.1.1.17" evidence="10"/>
<evidence type="ECO:0000256" key="4">
    <source>
        <dbReference type="ARBA" id="ARBA00022598"/>
    </source>
</evidence>
<feature type="domain" description="Glutamyl/glutaminyl-tRNA synthetase class Ib anti-codon binding" evidence="12">
    <location>
        <begin position="414"/>
        <end position="490"/>
    </location>
</feature>
<keyword evidence="5 10" id="KW-0547">Nucleotide-binding</keyword>
<dbReference type="NCBIfam" id="NF003169">
    <property type="entry name" value="PRK04156.1"/>
    <property type="match status" value="1"/>
</dbReference>
<keyword evidence="6 10" id="KW-0067">ATP-binding</keyword>
<evidence type="ECO:0000256" key="6">
    <source>
        <dbReference type="ARBA" id="ARBA00022840"/>
    </source>
</evidence>
<dbReference type="SUPFAM" id="SSF52374">
    <property type="entry name" value="Nucleotidylyl transferase"/>
    <property type="match status" value="1"/>
</dbReference>
<dbReference type="Pfam" id="PF03950">
    <property type="entry name" value="tRNA-synt_1c_C"/>
    <property type="match status" value="1"/>
</dbReference>
<dbReference type="InterPro" id="IPR020059">
    <property type="entry name" value="Glu/Gln-tRNA-synth_Ib_codon-bd"/>
</dbReference>
<reference evidence="14" key="2">
    <citation type="submission" date="2021-05" db="EMBL/GenBank/DDBJ databases">
        <title>Protein family content uncovers lineage relationships and bacterial pathway maintenance mechanisms in DPANN archaea.</title>
        <authorList>
            <person name="Castelle C.J."/>
            <person name="Meheust R."/>
            <person name="Jaffe A.L."/>
            <person name="Seitz K."/>
            <person name="Gong X."/>
            <person name="Baker B.J."/>
            <person name="Banfield J.F."/>
        </authorList>
    </citation>
    <scope>NUCLEOTIDE SEQUENCE</scope>
    <source>
        <strain evidence="14">RIFCSPHIGHO2_01_FULL_AR10_44_11</strain>
    </source>
</reference>